<dbReference type="Gene3D" id="3.40.50.300">
    <property type="entry name" value="P-loop containing nucleotide triphosphate hydrolases"/>
    <property type="match status" value="1"/>
</dbReference>
<dbReference type="SUPFAM" id="SSF52540">
    <property type="entry name" value="P-loop containing nucleoside triphosphate hydrolases"/>
    <property type="match status" value="1"/>
</dbReference>
<dbReference type="InterPro" id="IPR017911">
    <property type="entry name" value="MacB-like_ATP-bd"/>
</dbReference>
<dbReference type="OrthoDB" id="9802264at2"/>
<dbReference type="GO" id="GO:0005524">
    <property type="term" value="F:ATP binding"/>
    <property type="evidence" value="ECO:0007669"/>
    <property type="project" value="UniProtKB-KW"/>
</dbReference>
<dbReference type="STRING" id="94869.SAMN04488529_11351"/>
<dbReference type="PROSITE" id="PS50893">
    <property type="entry name" value="ABC_TRANSPORTER_2"/>
    <property type="match status" value="1"/>
</dbReference>
<comment type="similarity">
    <text evidence="1">Belongs to the ABC transporter superfamily.</text>
</comment>
<dbReference type="InterPro" id="IPR027417">
    <property type="entry name" value="P-loop_NTPase"/>
</dbReference>
<dbReference type="GeneID" id="65310006"/>
<dbReference type="EMBL" id="FNJM01000013">
    <property type="protein sequence ID" value="SDP71328.1"/>
    <property type="molecule type" value="Genomic_DNA"/>
</dbReference>
<protein>
    <submittedName>
        <fullName evidence="5">Putative ABC transport system ATP-binding protein</fullName>
    </submittedName>
</protein>
<evidence type="ECO:0000256" key="2">
    <source>
        <dbReference type="ARBA" id="ARBA00022448"/>
    </source>
</evidence>
<evidence type="ECO:0000256" key="1">
    <source>
        <dbReference type="ARBA" id="ARBA00005417"/>
    </source>
</evidence>
<keyword evidence="6" id="KW-1185">Reference proteome</keyword>
<dbReference type="GO" id="GO:0005886">
    <property type="term" value="C:plasma membrane"/>
    <property type="evidence" value="ECO:0007669"/>
    <property type="project" value="UniProtKB-ARBA"/>
</dbReference>
<dbReference type="PROSITE" id="PS00211">
    <property type="entry name" value="ABC_TRANSPORTER_1"/>
    <property type="match status" value="1"/>
</dbReference>
<evidence type="ECO:0000256" key="3">
    <source>
        <dbReference type="ARBA" id="ARBA00022741"/>
    </source>
</evidence>
<evidence type="ECO:0000256" key="4">
    <source>
        <dbReference type="ARBA" id="ARBA00022840"/>
    </source>
</evidence>
<dbReference type="InterPro" id="IPR003439">
    <property type="entry name" value="ABC_transporter-like_ATP-bd"/>
</dbReference>
<keyword evidence="3" id="KW-0547">Nucleotide-binding</keyword>
<evidence type="ECO:0000313" key="5">
    <source>
        <dbReference type="EMBL" id="SDP71328.1"/>
    </source>
</evidence>
<dbReference type="PANTHER" id="PTHR42798:SF6">
    <property type="entry name" value="CELL DIVISION ATP-BINDING PROTEIN FTSE"/>
    <property type="match status" value="1"/>
</dbReference>
<dbReference type="AlphaFoldDB" id="A0A1H0UZG6"/>
<proteinExistence type="inferred from homology"/>
<dbReference type="InterPro" id="IPR003593">
    <property type="entry name" value="AAA+_ATPase"/>
</dbReference>
<gene>
    <name evidence="5" type="ORF">SAMN04488529_11351</name>
</gene>
<evidence type="ECO:0000313" key="6">
    <source>
        <dbReference type="Proteomes" id="UP000198597"/>
    </source>
</evidence>
<dbReference type="InterPro" id="IPR017871">
    <property type="entry name" value="ABC_transporter-like_CS"/>
</dbReference>
<dbReference type="SMART" id="SM00382">
    <property type="entry name" value="AAA"/>
    <property type="match status" value="1"/>
</dbReference>
<name>A0A1H0UZG6_9CLOT</name>
<reference evidence="5 6" key="1">
    <citation type="submission" date="2016-10" db="EMBL/GenBank/DDBJ databases">
        <authorList>
            <person name="de Groot N.N."/>
        </authorList>
    </citation>
    <scope>NUCLEOTIDE SEQUENCE [LARGE SCALE GENOMIC DNA]</scope>
    <source>
        <strain evidence="5 6">DSM 12272</strain>
    </source>
</reference>
<dbReference type="RefSeq" id="WP_089971949.1">
    <property type="nucleotide sequence ID" value="NZ_CP071376.1"/>
</dbReference>
<accession>A0A1H0UZG6</accession>
<sequence>MEAVLKNKEEIVLKIENLSFAYEEGKNILDKIDVEFKKGRFYAIVGTSGSGKTTFLSLISGLEAPTEGSLLLKNKSVKEIGLENYRNKYVSIVFQGYNLINYMTAVQNVTSAMSIKGVKKEDNKIFAMEMLQKVGLTEEQAHQDVLTLSGGQQQRVAIARALSCENDIIIADEPTGNLDEETSKEIVALFRDIVYKYGKTVIMVTHDKDLSKNADEIYVMGNKKLIKQ</sequence>
<dbReference type="FunFam" id="3.40.50.300:FF:000056">
    <property type="entry name" value="Cell division ATP-binding protein FtsE"/>
    <property type="match status" value="1"/>
</dbReference>
<dbReference type="PANTHER" id="PTHR42798">
    <property type="entry name" value="LIPOPROTEIN-RELEASING SYSTEM ATP-BINDING PROTEIN LOLD"/>
    <property type="match status" value="1"/>
</dbReference>
<dbReference type="CDD" id="cd03255">
    <property type="entry name" value="ABC_MJ0796_LolCDE_FtsE"/>
    <property type="match status" value="1"/>
</dbReference>
<organism evidence="5 6">
    <name type="scientific">Clostridium gasigenes</name>
    <dbReference type="NCBI Taxonomy" id="94869"/>
    <lineage>
        <taxon>Bacteria</taxon>
        <taxon>Bacillati</taxon>
        <taxon>Bacillota</taxon>
        <taxon>Clostridia</taxon>
        <taxon>Eubacteriales</taxon>
        <taxon>Clostridiaceae</taxon>
        <taxon>Clostridium</taxon>
    </lineage>
</organism>
<keyword evidence="2" id="KW-0813">Transport</keyword>
<dbReference type="Pfam" id="PF00005">
    <property type="entry name" value="ABC_tran"/>
    <property type="match status" value="1"/>
</dbReference>
<dbReference type="Proteomes" id="UP000198597">
    <property type="component" value="Unassembled WGS sequence"/>
</dbReference>
<keyword evidence="4 5" id="KW-0067">ATP-binding</keyword>
<dbReference type="GO" id="GO:0016887">
    <property type="term" value="F:ATP hydrolysis activity"/>
    <property type="evidence" value="ECO:0007669"/>
    <property type="project" value="InterPro"/>
</dbReference>